<keyword evidence="2" id="KW-1185">Reference proteome</keyword>
<dbReference type="RefSeq" id="WP_097059714.1">
    <property type="nucleotide sequence ID" value="NZ_BMLC01000002.1"/>
</dbReference>
<organism evidence="1 2">
    <name type="scientific">Salinibacterium xinjiangense</name>
    <dbReference type="NCBI Taxonomy" id="386302"/>
    <lineage>
        <taxon>Bacteria</taxon>
        <taxon>Bacillati</taxon>
        <taxon>Actinomycetota</taxon>
        <taxon>Actinomycetes</taxon>
        <taxon>Micrococcales</taxon>
        <taxon>Microbacteriaceae</taxon>
        <taxon>Salinibacterium</taxon>
    </lineage>
</organism>
<dbReference type="EMBL" id="OCST01000001">
    <property type="protein sequence ID" value="SOE53789.1"/>
    <property type="molecule type" value="Genomic_DNA"/>
</dbReference>
<gene>
    <name evidence="1" type="ORF">SAMN06296378_0609</name>
</gene>
<accession>A0A2C8YT82</accession>
<proteinExistence type="predicted"/>
<name>A0A2C8YT82_9MICO</name>
<evidence type="ECO:0000313" key="2">
    <source>
        <dbReference type="Proteomes" id="UP000219440"/>
    </source>
</evidence>
<dbReference type="AlphaFoldDB" id="A0A2C8YT82"/>
<sequence length="84" mass="8878">MTMTHEIDISTIFDLITKSDSVTPTLAPQAGTFVTTYAPFVSVVGTYVTASHGAAPRDQVHGRYVSNASPVATADGSYVTSQLR</sequence>
<dbReference type="Proteomes" id="UP000219440">
    <property type="component" value="Unassembled WGS sequence"/>
</dbReference>
<protein>
    <submittedName>
        <fullName evidence="1">Uncharacterized protein</fullName>
    </submittedName>
</protein>
<evidence type="ECO:0000313" key="1">
    <source>
        <dbReference type="EMBL" id="SOE53789.1"/>
    </source>
</evidence>
<reference evidence="1 2" key="1">
    <citation type="submission" date="2017-09" db="EMBL/GenBank/DDBJ databases">
        <authorList>
            <person name="Ehlers B."/>
            <person name="Leendertz F.H."/>
        </authorList>
    </citation>
    <scope>NUCLEOTIDE SEQUENCE [LARGE SCALE GENOMIC DNA]</scope>
    <source>
        <strain evidence="1 2">CGMCC 1.05381</strain>
    </source>
</reference>